<feature type="compositionally biased region" description="Acidic residues" evidence="8">
    <location>
        <begin position="489"/>
        <end position="500"/>
    </location>
</feature>
<evidence type="ECO:0000313" key="11">
    <source>
        <dbReference type="Proteomes" id="UP001320420"/>
    </source>
</evidence>
<protein>
    <recommendedName>
        <fullName evidence="7">Enhancer of polycomb-like protein</fullName>
    </recommendedName>
</protein>
<sequence length="602" mass="68966">MATRKVRYKKLNTKTLLPVLREDQIDPNEYESLTTEQQIATGVEQGEENEYHLQAALKGVGASTDNEIPVPPPQPSQINYDELYPKPYVEPRNYIKFSDTVEETLGSLYDMTTEDDEYLKTYNFKKPASAQLTEELFERIMEVFEDTAAEQAPFAAVDNTVVPYETMAQALVHVLPPKKLQTHGKPIYEYWKARRQTAGNKPLQPSLKFETHQEHDDMDPYVCFRRREVRQTRKTRARDVQVADKLKKLRRELEDGRQLVVFSNQREIMKRDLLNADMVVFEKRARLKEMKIRLNIKTDDDDLITSKPQKRPRAEATQPRVPHPQVRTVVRPEGKAADGVDLTLLSDKKAERERELRAEIETKIMQHRRWNHNHVDLTPGPLPPANKVQAPSFRPAKTQQLMTPPASSASESLETNEAVKQTDQTEVVPLGAVDGYDEDSDQAETYKWRRRVGRNNRQWLDRRPVRTGLKSPPHEPDSTQSDRWKYDQDSEDEDSPPVYEVDEFSQEQMRYRAMMIPYPISFYARRIDAGAHSNGSHPNRPALPLPQTHLAAHPSQVHSQIQPPQAPTPHVQASPVPAPQVHAAQVAGQIPPQSQQPVQPSA</sequence>
<dbReference type="InterPro" id="IPR024943">
    <property type="entry name" value="Enhancer_polycomb"/>
</dbReference>
<keyword evidence="3 7" id="KW-0805">Transcription regulation</keyword>
<evidence type="ECO:0000313" key="10">
    <source>
        <dbReference type="EMBL" id="KAK7754168.1"/>
    </source>
</evidence>
<dbReference type="GO" id="GO:0035267">
    <property type="term" value="C:NuA4 histone acetyltransferase complex"/>
    <property type="evidence" value="ECO:0007669"/>
    <property type="project" value="InterPro"/>
</dbReference>
<proteinExistence type="inferred from homology"/>
<gene>
    <name evidence="10" type="primary">EPL1</name>
    <name evidence="10" type="ORF">SLS62_003745</name>
</gene>
<comment type="caution">
    <text evidence="10">The sequence shown here is derived from an EMBL/GenBank/DDBJ whole genome shotgun (WGS) entry which is preliminary data.</text>
</comment>
<dbReference type="InterPro" id="IPR019542">
    <property type="entry name" value="Enhancer_polycomb-like_N"/>
</dbReference>
<dbReference type="AlphaFoldDB" id="A0AAN9UUA3"/>
<evidence type="ECO:0000256" key="8">
    <source>
        <dbReference type="SAM" id="MobiDB-lite"/>
    </source>
</evidence>
<dbReference type="EMBL" id="JAKJXP020000022">
    <property type="protein sequence ID" value="KAK7754168.1"/>
    <property type="molecule type" value="Genomic_DNA"/>
</dbReference>
<keyword evidence="4 7" id="KW-0804">Transcription</keyword>
<feature type="compositionally biased region" description="Low complexity" evidence="8">
    <location>
        <begin position="569"/>
        <end position="602"/>
    </location>
</feature>
<keyword evidence="5 7" id="KW-0539">Nucleus</keyword>
<dbReference type="GO" id="GO:0006357">
    <property type="term" value="P:regulation of transcription by RNA polymerase II"/>
    <property type="evidence" value="ECO:0007669"/>
    <property type="project" value="InterPro"/>
</dbReference>
<comment type="similarity">
    <text evidence="2 7">Belongs to the enhancer of polycomb family.</text>
</comment>
<feature type="compositionally biased region" description="Polar residues" evidence="8">
    <location>
        <begin position="397"/>
        <end position="425"/>
    </location>
</feature>
<organism evidence="10 11">
    <name type="scientific">Diatrype stigma</name>
    <dbReference type="NCBI Taxonomy" id="117547"/>
    <lineage>
        <taxon>Eukaryota</taxon>
        <taxon>Fungi</taxon>
        <taxon>Dikarya</taxon>
        <taxon>Ascomycota</taxon>
        <taxon>Pezizomycotina</taxon>
        <taxon>Sordariomycetes</taxon>
        <taxon>Xylariomycetidae</taxon>
        <taxon>Xylariales</taxon>
        <taxon>Diatrypaceae</taxon>
        <taxon>Diatrype</taxon>
    </lineage>
</organism>
<evidence type="ECO:0000259" key="9">
    <source>
        <dbReference type="Pfam" id="PF10513"/>
    </source>
</evidence>
<dbReference type="PANTHER" id="PTHR14898">
    <property type="entry name" value="ENHANCER OF POLYCOMB"/>
    <property type="match status" value="1"/>
</dbReference>
<dbReference type="GO" id="GO:0005634">
    <property type="term" value="C:nucleus"/>
    <property type="evidence" value="ECO:0007669"/>
    <property type="project" value="UniProtKB-SubCell"/>
</dbReference>
<accession>A0AAN9UUA3</accession>
<evidence type="ECO:0000256" key="5">
    <source>
        <dbReference type="ARBA" id="ARBA00023242"/>
    </source>
</evidence>
<comment type="function">
    <text evidence="6">Component of the NuA4 histone acetyltransferase complex which is involved in transcriptional activation of selected genes principally by acetylation of nucleosomal histone H4 and H2A. The NuA4 complex is also involved in DNA repair. Involved in gene silencing by neighboring heterochromatin, blockage of the silencing spreading along the chromosome, and required for cell cycle progression through G2/M.</text>
</comment>
<feature type="region of interest" description="Disordered" evidence="8">
    <location>
        <begin position="396"/>
        <end position="442"/>
    </location>
</feature>
<evidence type="ECO:0000256" key="1">
    <source>
        <dbReference type="ARBA" id="ARBA00004123"/>
    </source>
</evidence>
<comment type="subcellular location">
    <subcellularLocation>
        <location evidence="1 7">Nucleus</location>
    </subcellularLocation>
</comment>
<evidence type="ECO:0000256" key="6">
    <source>
        <dbReference type="ARBA" id="ARBA00025513"/>
    </source>
</evidence>
<feature type="region of interest" description="Disordered" evidence="8">
    <location>
        <begin position="302"/>
        <end position="322"/>
    </location>
</feature>
<feature type="region of interest" description="Disordered" evidence="8">
    <location>
        <begin position="531"/>
        <end position="602"/>
    </location>
</feature>
<dbReference type="Pfam" id="PF10513">
    <property type="entry name" value="EPL1"/>
    <property type="match status" value="1"/>
</dbReference>
<feature type="compositionally biased region" description="Basic and acidic residues" evidence="8">
    <location>
        <begin position="472"/>
        <end position="488"/>
    </location>
</feature>
<keyword evidence="11" id="KW-1185">Reference proteome</keyword>
<reference evidence="10 11" key="1">
    <citation type="submission" date="2024-02" db="EMBL/GenBank/DDBJ databases">
        <title>De novo assembly and annotation of 12 fungi associated with fruit tree decline syndrome in Ontario, Canada.</title>
        <authorList>
            <person name="Sulman M."/>
            <person name="Ellouze W."/>
            <person name="Ilyukhin E."/>
        </authorList>
    </citation>
    <scope>NUCLEOTIDE SEQUENCE [LARGE SCALE GENOMIC DNA]</scope>
    <source>
        <strain evidence="10 11">M11/M66-122</strain>
    </source>
</reference>
<evidence type="ECO:0000256" key="2">
    <source>
        <dbReference type="ARBA" id="ARBA00008035"/>
    </source>
</evidence>
<evidence type="ECO:0000256" key="7">
    <source>
        <dbReference type="RuleBase" id="RU361124"/>
    </source>
</evidence>
<dbReference type="Proteomes" id="UP001320420">
    <property type="component" value="Unassembled WGS sequence"/>
</dbReference>
<evidence type="ECO:0000256" key="3">
    <source>
        <dbReference type="ARBA" id="ARBA00023015"/>
    </source>
</evidence>
<name>A0AAN9UUA3_9PEZI</name>
<feature type="region of interest" description="Disordered" evidence="8">
    <location>
        <begin position="459"/>
        <end position="500"/>
    </location>
</feature>
<feature type="domain" description="Enhancer of polycomb-like N-terminal" evidence="9">
    <location>
        <begin position="7"/>
        <end position="146"/>
    </location>
</feature>
<evidence type="ECO:0000256" key="4">
    <source>
        <dbReference type="ARBA" id="ARBA00023163"/>
    </source>
</evidence>